<dbReference type="PIRSF" id="PIRSF000161">
    <property type="entry name" value="DHPR"/>
    <property type="match status" value="1"/>
</dbReference>
<keyword evidence="2 9" id="KW-0963">Cytoplasm</keyword>
<dbReference type="GO" id="GO:0019877">
    <property type="term" value="P:diaminopimelate biosynthetic process"/>
    <property type="evidence" value="ECO:0007669"/>
    <property type="project" value="UniProtKB-UniRule"/>
</dbReference>
<name>A0A2N6SLJ9_9LACT</name>
<dbReference type="EC" id="1.17.1.8" evidence="9 10"/>
<dbReference type="PROSITE" id="PS01298">
    <property type="entry name" value="DAPB"/>
    <property type="match status" value="1"/>
</dbReference>
<dbReference type="STRING" id="84521.SAMN04487994_10684"/>
<evidence type="ECO:0000256" key="3">
    <source>
        <dbReference type="ARBA" id="ARBA00022605"/>
    </source>
</evidence>
<keyword evidence="7 9" id="KW-0520">NAD</keyword>
<dbReference type="HAMAP" id="MF_00102">
    <property type="entry name" value="DapB"/>
    <property type="match status" value="1"/>
</dbReference>
<comment type="caution">
    <text evidence="13">The sequence shown here is derived from an EMBL/GenBank/DDBJ whole genome shotgun (WGS) entry which is preliminary data.</text>
</comment>
<evidence type="ECO:0000256" key="6">
    <source>
        <dbReference type="ARBA" id="ARBA00023002"/>
    </source>
</evidence>
<evidence type="ECO:0000256" key="8">
    <source>
        <dbReference type="ARBA" id="ARBA00023154"/>
    </source>
</evidence>
<comment type="caution">
    <text evidence="9">Was originally thought to be a dihydrodipicolinate reductase (DHDPR), catalyzing the conversion of dihydrodipicolinate to tetrahydrodipicolinate. However, it was shown in E.coli that the substrate of the enzymatic reaction is not dihydrodipicolinate (DHDP) but in fact (2S,4S)-4-hydroxy-2,3,4,5-tetrahydrodipicolinic acid (HTPA), the product released by the DapA-catalyzed reaction.</text>
</comment>
<comment type="subcellular location">
    <subcellularLocation>
        <location evidence="9">Cytoplasm</location>
    </subcellularLocation>
</comment>
<dbReference type="GO" id="GO:0009089">
    <property type="term" value="P:lysine biosynthetic process via diaminopimelate"/>
    <property type="evidence" value="ECO:0007669"/>
    <property type="project" value="UniProtKB-UniRule"/>
</dbReference>
<protein>
    <recommendedName>
        <fullName evidence="9 10">4-hydroxy-tetrahydrodipicolinate reductase</fullName>
        <shortName evidence="9">HTPA reductase</shortName>
        <ecNumber evidence="9 10">1.17.1.8</ecNumber>
    </recommendedName>
</protein>
<feature type="active site" description="Proton donor/acceptor" evidence="9">
    <location>
        <position position="142"/>
    </location>
</feature>
<comment type="subunit">
    <text evidence="9">Homotetramer.</text>
</comment>
<reference evidence="13 14" key="1">
    <citation type="submission" date="2017-09" db="EMBL/GenBank/DDBJ databases">
        <title>Bacterial strain isolated from the female urinary microbiota.</title>
        <authorList>
            <person name="Thomas-White K."/>
            <person name="Kumar N."/>
            <person name="Forster S."/>
            <person name="Putonti C."/>
            <person name="Lawley T."/>
            <person name="Wolfe A.J."/>
        </authorList>
    </citation>
    <scope>NUCLEOTIDE SEQUENCE [LARGE SCALE GENOMIC DNA]</scope>
    <source>
        <strain evidence="13 14">UMB0852</strain>
    </source>
</reference>
<dbReference type="OrthoDB" id="9790352at2"/>
<dbReference type="GO" id="GO:0050661">
    <property type="term" value="F:NADP binding"/>
    <property type="evidence" value="ECO:0007669"/>
    <property type="project" value="UniProtKB-UniRule"/>
</dbReference>
<comment type="similarity">
    <text evidence="1 9">Belongs to the DapB family.</text>
</comment>
<keyword evidence="5 9" id="KW-0220">Diaminopimelate biosynthesis</keyword>
<feature type="binding site" evidence="9">
    <location>
        <begin position="152"/>
        <end position="153"/>
    </location>
    <ligand>
        <name>(S)-2,3,4,5-tetrahydrodipicolinate</name>
        <dbReference type="ChEBI" id="CHEBI:16845"/>
    </ligand>
</feature>
<dbReference type="InterPro" id="IPR022663">
    <property type="entry name" value="DapB_C"/>
</dbReference>
<keyword evidence="3 9" id="KW-0028">Amino-acid biosynthesis</keyword>
<dbReference type="Gene3D" id="3.30.360.10">
    <property type="entry name" value="Dihydrodipicolinate Reductase, domain 2"/>
    <property type="match status" value="1"/>
</dbReference>
<dbReference type="GO" id="GO:0005829">
    <property type="term" value="C:cytosol"/>
    <property type="evidence" value="ECO:0007669"/>
    <property type="project" value="TreeGrafter"/>
</dbReference>
<keyword evidence="14" id="KW-1185">Reference proteome</keyword>
<dbReference type="SUPFAM" id="SSF55347">
    <property type="entry name" value="Glyceraldehyde-3-phosphate dehydrogenase-like, C-terminal domain"/>
    <property type="match status" value="1"/>
</dbReference>
<evidence type="ECO:0000313" key="14">
    <source>
        <dbReference type="Proteomes" id="UP000235682"/>
    </source>
</evidence>
<evidence type="ECO:0000259" key="12">
    <source>
        <dbReference type="Pfam" id="PF05173"/>
    </source>
</evidence>
<keyword evidence="4 9" id="KW-0521">NADP</keyword>
<feature type="binding site" evidence="9">
    <location>
        <begin position="9"/>
        <end position="14"/>
    </location>
    <ligand>
        <name>NAD(+)</name>
        <dbReference type="ChEBI" id="CHEBI:57540"/>
    </ligand>
</feature>
<comment type="catalytic activity">
    <reaction evidence="9">
        <text>(S)-2,3,4,5-tetrahydrodipicolinate + NAD(+) + H2O = (2S,4S)-4-hydroxy-2,3,4,5-tetrahydrodipicolinate + NADH + H(+)</text>
        <dbReference type="Rhea" id="RHEA:35323"/>
        <dbReference type="ChEBI" id="CHEBI:15377"/>
        <dbReference type="ChEBI" id="CHEBI:15378"/>
        <dbReference type="ChEBI" id="CHEBI:16845"/>
        <dbReference type="ChEBI" id="CHEBI:57540"/>
        <dbReference type="ChEBI" id="CHEBI:57945"/>
        <dbReference type="ChEBI" id="CHEBI:67139"/>
        <dbReference type="EC" id="1.17.1.8"/>
    </reaction>
</comment>
<dbReference type="EMBL" id="PNHE01000032">
    <property type="protein sequence ID" value="PMC57967.1"/>
    <property type="molecule type" value="Genomic_DNA"/>
</dbReference>
<feature type="binding site" evidence="9">
    <location>
        <begin position="88"/>
        <end position="90"/>
    </location>
    <ligand>
        <name>NAD(+)</name>
        <dbReference type="ChEBI" id="CHEBI:57540"/>
    </ligand>
</feature>
<proteinExistence type="inferred from homology"/>
<feature type="binding site" evidence="9">
    <location>
        <position position="143"/>
    </location>
    <ligand>
        <name>(S)-2,3,4,5-tetrahydrodipicolinate</name>
        <dbReference type="ChEBI" id="CHEBI:16845"/>
    </ligand>
</feature>
<evidence type="ECO:0000256" key="9">
    <source>
        <dbReference type="HAMAP-Rule" id="MF_00102"/>
    </source>
</evidence>
<evidence type="ECO:0000256" key="5">
    <source>
        <dbReference type="ARBA" id="ARBA00022915"/>
    </source>
</evidence>
<organism evidence="13 14">
    <name type="scientific">Dolosicoccus paucivorans</name>
    <dbReference type="NCBI Taxonomy" id="84521"/>
    <lineage>
        <taxon>Bacteria</taxon>
        <taxon>Bacillati</taxon>
        <taxon>Bacillota</taxon>
        <taxon>Bacilli</taxon>
        <taxon>Lactobacillales</taxon>
        <taxon>Aerococcaceae</taxon>
        <taxon>Dolosicoccus</taxon>
    </lineage>
</organism>
<dbReference type="UniPathway" id="UPA00034">
    <property type="reaction ID" value="UER00018"/>
</dbReference>
<evidence type="ECO:0000313" key="13">
    <source>
        <dbReference type="EMBL" id="PMC57967.1"/>
    </source>
</evidence>
<evidence type="ECO:0000259" key="11">
    <source>
        <dbReference type="Pfam" id="PF01113"/>
    </source>
</evidence>
<accession>A0A2N6SLJ9</accession>
<feature type="binding site" evidence="9">
    <location>
        <begin position="110"/>
        <end position="113"/>
    </location>
    <ligand>
        <name>NAD(+)</name>
        <dbReference type="ChEBI" id="CHEBI:57540"/>
    </ligand>
</feature>
<sequence length="252" mass="27658">MELNILVVGQTGQMGRVLEQTIQKSPHHLVAGIGHPKDITKEDVNIYSDFNDIPQPQDIDVIIDFSTPHLLEPLLNFATKHKIPVVIATTGIENTKLIEKASQAIPIVYAGNYSLGVNVLEKVAEVVAKALKDFDIEITETHHNLKVDAPSGTAHMLFDAVNRGRDHTLTQHQGRHGLDAKRTKQEVGMHALRGGTVVGTHTVSFFGTDEVIELTHTAYSKQIFAQGSLKAAEFIVHQQPGLYDVNDVLEGE</sequence>
<comment type="catalytic activity">
    <reaction evidence="9">
        <text>(S)-2,3,4,5-tetrahydrodipicolinate + NADP(+) + H2O = (2S,4S)-4-hydroxy-2,3,4,5-tetrahydrodipicolinate + NADPH + H(+)</text>
        <dbReference type="Rhea" id="RHEA:35331"/>
        <dbReference type="ChEBI" id="CHEBI:15377"/>
        <dbReference type="ChEBI" id="CHEBI:15378"/>
        <dbReference type="ChEBI" id="CHEBI:16845"/>
        <dbReference type="ChEBI" id="CHEBI:57783"/>
        <dbReference type="ChEBI" id="CHEBI:58349"/>
        <dbReference type="ChEBI" id="CHEBI:67139"/>
        <dbReference type="EC" id="1.17.1.8"/>
    </reaction>
</comment>
<dbReference type="PANTHER" id="PTHR20836:SF7">
    <property type="entry name" value="4-HYDROXY-TETRAHYDRODIPICOLINATE REDUCTASE"/>
    <property type="match status" value="1"/>
</dbReference>
<dbReference type="Pfam" id="PF01113">
    <property type="entry name" value="DapB_N"/>
    <property type="match status" value="1"/>
</dbReference>
<dbReference type="GO" id="GO:0016726">
    <property type="term" value="F:oxidoreductase activity, acting on CH or CH2 groups, NAD or NADP as acceptor"/>
    <property type="evidence" value="ECO:0007669"/>
    <property type="project" value="UniProtKB-UniRule"/>
</dbReference>
<feature type="domain" description="Dihydrodipicolinate reductase N-terminal" evidence="11">
    <location>
        <begin position="4"/>
        <end position="113"/>
    </location>
</feature>
<keyword evidence="6 9" id="KW-0560">Oxidoreductase</keyword>
<dbReference type="SUPFAM" id="SSF51735">
    <property type="entry name" value="NAD(P)-binding Rossmann-fold domains"/>
    <property type="match status" value="1"/>
</dbReference>
<dbReference type="InterPro" id="IPR000846">
    <property type="entry name" value="DapB_N"/>
</dbReference>
<gene>
    <name evidence="9" type="primary">dapB</name>
    <name evidence="13" type="ORF">CJ205_06775</name>
</gene>
<evidence type="ECO:0000256" key="10">
    <source>
        <dbReference type="NCBIfam" id="TIGR00036"/>
    </source>
</evidence>
<dbReference type="Proteomes" id="UP000235682">
    <property type="component" value="Unassembled WGS sequence"/>
</dbReference>
<dbReference type="Pfam" id="PF05173">
    <property type="entry name" value="DapB_C"/>
    <property type="match status" value="1"/>
</dbReference>
<evidence type="ECO:0000256" key="2">
    <source>
        <dbReference type="ARBA" id="ARBA00022490"/>
    </source>
</evidence>
<dbReference type="CDD" id="cd02274">
    <property type="entry name" value="DHDPR_N"/>
    <property type="match status" value="1"/>
</dbReference>
<evidence type="ECO:0000256" key="1">
    <source>
        <dbReference type="ARBA" id="ARBA00006642"/>
    </source>
</evidence>
<feature type="active site" description="Proton donor" evidence="9">
    <location>
        <position position="146"/>
    </location>
</feature>
<dbReference type="GO" id="GO:0008839">
    <property type="term" value="F:4-hydroxy-tetrahydrodipicolinate reductase"/>
    <property type="evidence" value="ECO:0007669"/>
    <property type="project" value="UniProtKB-UniRule"/>
</dbReference>
<evidence type="ECO:0000256" key="4">
    <source>
        <dbReference type="ARBA" id="ARBA00022857"/>
    </source>
</evidence>
<comment type="caution">
    <text evidence="9">Lacks conserved residue(s) required for the propagation of feature annotation.</text>
</comment>
<comment type="function">
    <text evidence="9">Catalyzes the conversion of 4-hydroxy-tetrahydrodipicolinate (HTPA) to tetrahydrodipicolinate.</text>
</comment>
<dbReference type="GO" id="GO:0051287">
    <property type="term" value="F:NAD binding"/>
    <property type="evidence" value="ECO:0007669"/>
    <property type="project" value="UniProtKB-UniRule"/>
</dbReference>
<dbReference type="Gene3D" id="3.40.50.720">
    <property type="entry name" value="NAD(P)-binding Rossmann-like Domain"/>
    <property type="match status" value="1"/>
</dbReference>
<evidence type="ECO:0000256" key="7">
    <source>
        <dbReference type="ARBA" id="ARBA00023027"/>
    </source>
</evidence>
<keyword evidence="8 9" id="KW-0457">Lysine biosynthesis</keyword>
<dbReference type="InterPro" id="IPR036291">
    <property type="entry name" value="NAD(P)-bd_dom_sf"/>
</dbReference>
<dbReference type="AlphaFoldDB" id="A0A2N6SLJ9"/>
<dbReference type="PANTHER" id="PTHR20836">
    <property type="entry name" value="DIHYDRODIPICOLINATE REDUCTASE"/>
    <property type="match status" value="1"/>
</dbReference>
<feature type="domain" description="Dihydrodipicolinate reductase C-terminal" evidence="12">
    <location>
        <begin position="116"/>
        <end position="249"/>
    </location>
</feature>
<dbReference type="InterPro" id="IPR022664">
    <property type="entry name" value="DapB_N_CS"/>
</dbReference>
<comment type="pathway">
    <text evidence="9">Amino-acid biosynthesis; L-lysine biosynthesis via DAP pathway; (S)-tetrahydrodipicolinate from L-aspartate: step 4/4.</text>
</comment>
<dbReference type="InterPro" id="IPR023940">
    <property type="entry name" value="DHDPR_bac"/>
</dbReference>
<dbReference type="NCBIfam" id="TIGR00036">
    <property type="entry name" value="dapB"/>
    <property type="match status" value="1"/>
</dbReference>
<feature type="binding site" evidence="9">
    <location>
        <position position="41"/>
    </location>
    <ligand>
        <name>NADP(+)</name>
        <dbReference type="ChEBI" id="CHEBI:58349"/>
    </ligand>
</feature>